<dbReference type="EMBL" id="KV962953">
    <property type="protein sequence ID" value="PIO15955.1"/>
    <property type="molecule type" value="Genomic_DNA"/>
</dbReference>
<evidence type="ECO:0000313" key="1">
    <source>
        <dbReference type="EMBL" id="PIO15955.1"/>
    </source>
</evidence>
<sequence length="90" mass="10768">MTKVVKSLRQNFGVRQSKEQLRKRWLDLKLREKEQYRTIKKVLLKSDVQVVVPKSSNFTSDSAQRLIQEIMFCSRDLDLITEKTRRLNKD</sequence>
<organism evidence="1 2">
    <name type="scientific">Aquarana catesbeiana</name>
    <name type="common">American bullfrog</name>
    <name type="synonym">Rana catesbeiana</name>
    <dbReference type="NCBI Taxonomy" id="8400"/>
    <lineage>
        <taxon>Eukaryota</taxon>
        <taxon>Metazoa</taxon>
        <taxon>Chordata</taxon>
        <taxon>Craniata</taxon>
        <taxon>Vertebrata</taxon>
        <taxon>Euteleostomi</taxon>
        <taxon>Amphibia</taxon>
        <taxon>Batrachia</taxon>
        <taxon>Anura</taxon>
        <taxon>Neobatrachia</taxon>
        <taxon>Ranoidea</taxon>
        <taxon>Ranidae</taxon>
        <taxon>Aquarana</taxon>
    </lineage>
</organism>
<accession>A0A2G9QK94</accession>
<reference evidence="2" key="1">
    <citation type="journal article" date="2017" name="Nat. Commun.">
        <title>The North American bullfrog draft genome provides insight into hormonal regulation of long noncoding RNA.</title>
        <authorList>
            <person name="Hammond S.A."/>
            <person name="Warren R.L."/>
            <person name="Vandervalk B.P."/>
            <person name="Kucuk E."/>
            <person name="Khan H."/>
            <person name="Gibb E.A."/>
            <person name="Pandoh P."/>
            <person name="Kirk H."/>
            <person name="Zhao Y."/>
            <person name="Jones M."/>
            <person name="Mungall A.J."/>
            <person name="Coope R."/>
            <person name="Pleasance S."/>
            <person name="Moore R.A."/>
            <person name="Holt R.A."/>
            <person name="Round J.M."/>
            <person name="Ohora S."/>
            <person name="Walle B.V."/>
            <person name="Veldhoen N."/>
            <person name="Helbing C.C."/>
            <person name="Birol I."/>
        </authorList>
    </citation>
    <scope>NUCLEOTIDE SEQUENCE [LARGE SCALE GENOMIC DNA]</scope>
</reference>
<gene>
    <name evidence="1" type="ORF">AB205_0057380</name>
</gene>
<protein>
    <submittedName>
        <fullName evidence="1">Uncharacterized protein</fullName>
    </submittedName>
</protein>
<name>A0A2G9QK94_AQUCT</name>
<dbReference type="AlphaFoldDB" id="A0A2G9QK94"/>
<keyword evidence="2" id="KW-1185">Reference proteome</keyword>
<evidence type="ECO:0000313" key="2">
    <source>
        <dbReference type="Proteomes" id="UP000228934"/>
    </source>
</evidence>
<dbReference type="Proteomes" id="UP000228934">
    <property type="component" value="Unassembled WGS sequence"/>
</dbReference>
<proteinExistence type="predicted"/>